<name>A0A6M3LHN8_9ZZZZ</name>
<dbReference type="EMBL" id="MT143102">
    <property type="protein sequence ID" value="QJA92864.1"/>
    <property type="molecule type" value="Genomic_DNA"/>
</dbReference>
<proteinExistence type="predicted"/>
<sequence>MENILINITTEPIKYKHISWNVEIRGREIILYQIVENIYKHPDAPEHATISKIEEEKVLSYNIIDKKAASLFLLKNALDNISNFIVTKEDK</sequence>
<dbReference type="AlphaFoldDB" id="A0A6M3LHN8"/>
<organism evidence="1">
    <name type="scientific">viral metagenome</name>
    <dbReference type="NCBI Taxonomy" id="1070528"/>
    <lineage>
        <taxon>unclassified sequences</taxon>
        <taxon>metagenomes</taxon>
        <taxon>organismal metagenomes</taxon>
    </lineage>
</organism>
<gene>
    <name evidence="1" type="ORF">MM415B04442_0010</name>
</gene>
<protein>
    <submittedName>
        <fullName evidence="1">Uncharacterized protein</fullName>
    </submittedName>
</protein>
<accession>A0A6M3LHN8</accession>
<reference evidence="1" key="1">
    <citation type="submission" date="2020-03" db="EMBL/GenBank/DDBJ databases">
        <title>The deep terrestrial virosphere.</title>
        <authorList>
            <person name="Holmfeldt K."/>
            <person name="Nilsson E."/>
            <person name="Simone D."/>
            <person name="Lopez-Fernandez M."/>
            <person name="Wu X."/>
            <person name="de Brujin I."/>
            <person name="Lundin D."/>
            <person name="Andersson A."/>
            <person name="Bertilsson S."/>
            <person name="Dopson M."/>
        </authorList>
    </citation>
    <scope>NUCLEOTIDE SEQUENCE</scope>
    <source>
        <strain evidence="1">MM415B04442</strain>
    </source>
</reference>
<evidence type="ECO:0000313" key="1">
    <source>
        <dbReference type="EMBL" id="QJA92864.1"/>
    </source>
</evidence>